<organism evidence="18 19">
    <name type="scientific">Endozoicomonas numazuensis</name>
    <dbReference type="NCBI Taxonomy" id="1137799"/>
    <lineage>
        <taxon>Bacteria</taxon>
        <taxon>Pseudomonadati</taxon>
        <taxon>Pseudomonadota</taxon>
        <taxon>Gammaproteobacteria</taxon>
        <taxon>Oceanospirillales</taxon>
        <taxon>Endozoicomonadaceae</taxon>
        <taxon>Endozoicomonas</taxon>
    </lineage>
</organism>
<dbReference type="STRING" id="1137799.GZ78_07860"/>
<protein>
    <recommendedName>
        <fullName evidence="3 13">Exodeoxyribonuclease I</fullName>
        <ecNumber evidence="2 13">3.1.11.1</ecNumber>
    </recommendedName>
</protein>
<evidence type="ECO:0000256" key="3">
    <source>
        <dbReference type="ARBA" id="ARBA00019900"/>
    </source>
</evidence>
<comment type="subunit">
    <text evidence="12">Monomer. Interacts with ssb (via C-terminus); this interaction stimulates the exonuclease activity by recruiting the enzyme to its substrate.</text>
</comment>
<keyword evidence="11 13" id="KW-0234">DNA repair</keyword>
<comment type="cofactor">
    <cofactor evidence="15">
        <name>Mg(2+)</name>
        <dbReference type="ChEBI" id="CHEBI:18420"/>
    </cofactor>
    <text evidence="15">Binds 2 Mg(2+) ions per monomer.</text>
</comment>
<evidence type="ECO:0000256" key="11">
    <source>
        <dbReference type="ARBA" id="ARBA00023204"/>
    </source>
</evidence>
<dbReference type="InterPro" id="IPR013620">
    <property type="entry name" value="Exonuc_1_SH3"/>
</dbReference>
<keyword evidence="6 13" id="KW-0227">DNA damage</keyword>
<dbReference type="InterPro" id="IPR036397">
    <property type="entry name" value="RNaseH_sf"/>
</dbReference>
<dbReference type="FunFam" id="3.30.420.10:FF:000033">
    <property type="entry name" value="Exodeoxyribonuclease I"/>
    <property type="match status" value="1"/>
</dbReference>
<comment type="catalytic activity">
    <reaction evidence="1 13">
        <text>Exonucleolytic cleavage in the 3'- to 5'-direction to yield nucleoside 5'-phosphates.</text>
        <dbReference type="EC" id="3.1.11.1"/>
    </reaction>
</comment>
<evidence type="ECO:0000259" key="17">
    <source>
        <dbReference type="PROSITE" id="PS51785"/>
    </source>
</evidence>
<dbReference type="RefSeq" id="WP_034833814.1">
    <property type="nucleotide sequence ID" value="NZ_JOKH01000001.1"/>
</dbReference>
<dbReference type="OrthoDB" id="9763470at2"/>
<dbReference type="InterPro" id="IPR013520">
    <property type="entry name" value="Ribonucl_H"/>
</dbReference>
<dbReference type="Gene3D" id="3.30.420.10">
    <property type="entry name" value="Ribonuclease H-like superfamily/Ribonuclease H"/>
    <property type="match status" value="1"/>
</dbReference>
<dbReference type="Gene3D" id="1.20.1280.70">
    <property type="entry name" value="Exonuclease ExoI, domain 3"/>
    <property type="match status" value="1"/>
</dbReference>
<keyword evidence="7 13" id="KW-0378">Hydrolase</keyword>
<dbReference type="EMBL" id="JOKH01000001">
    <property type="protein sequence ID" value="KEQ19771.1"/>
    <property type="molecule type" value="Genomic_DNA"/>
</dbReference>
<keyword evidence="5 15" id="KW-0479">Metal-binding</keyword>
<dbReference type="Pfam" id="PF26016">
    <property type="entry name" value="ExoI_C"/>
    <property type="match status" value="1"/>
</dbReference>
<evidence type="ECO:0000256" key="9">
    <source>
        <dbReference type="ARBA" id="ARBA00022842"/>
    </source>
</evidence>
<dbReference type="Pfam" id="PF08411">
    <property type="entry name" value="ExoI_SH3"/>
    <property type="match status" value="1"/>
</dbReference>
<dbReference type="InterPro" id="IPR023607">
    <property type="entry name" value="Exodeoxyribonuclease_I"/>
</dbReference>
<keyword evidence="4 13" id="KW-0540">Nuclease</keyword>
<dbReference type="InterPro" id="IPR012337">
    <property type="entry name" value="RNaseH-like_sf"/>
</dbReference>
<sequence>MLRSFYWHDYETFGTNPATDWPCQFAGIRTDADLNEIGEPLNIFCKLPLDHLAHPMACMVTGLTPQVVNKKGMVEPEFIRQIHGEMMQPGTCAVGYNTLRFDDEVTRNSLYRNFYDPYAREWQNGNSRWDLIDLVRLTGALRPEGIVWPKREDGFNSYKLEELTQANGIDHGDAHDALSDVRATIALARLIRDKQPKVFNFILNLRNKRDVAQQLNLIKKEAVVHISGMFGADKHCLAVVMPLALHPINRNGVVVYDLSVSPEILVDLTVEQIQERLFSSAKEGQERIALKVLHTNKCPVVAPLKVVRPDDQQRLGIDLKACLANRDWLLQHPEVMQKVQQVFASPPENVISDPDQMIYSGGFFSEDDKERMQVIRSSEPSSLMKLGFSFDDARLDEMLLRYRARHYPETLDTEEKGMWESYRKLRLSDDDSRILGFKAFWQAMDEARGTASVAQQSLLDELTDYVRGLESSVD</sequence>
<evidence type="ECO:0000256" key="7">
    <source>
        <dbReference type="ARBA" id="ARBA00022801"/>
    </source>
</evidence>
<keyword evidence="19" id="KW-1185">Reference proteome</keyword>
<keyword evidence="10" id="KW-0238">DNA-binding</keyword>
<dbReference type="SUPFAM" id="SSF53098">
    <property type="entry name" value="Ribonuclease H-like"/>
    <property type="match status" value="1"/>
</dbReference>
<feature type="binding site" evidence="15">
    <location>
        <position position="9"/>
    </location>
    <ligand>
        <name>Mg(2+)</name>
        <dbReference type="ChEBI" id="CHEBI:18420"/>
        <label>1</label>
    </ligand>
</feature>
<comment type="caution">
    <text evidence="18">The sequence shown here is derived from an EMBL/GenBank/DDBJ whole genome shotgun (WGS) entry which is preliminary data.</text>
</comment>
<name>A0A081NMU8_9GAMM</name>
<evidence type="ECO:0000256" key="4">
    <source>
        <dbReference type="ARBA" id="ARBA00022722"/>
    </source>
</evidence>
<dbReference type="Proteomes" id="UP000028073">
    <property type="component" value="Unassembled WGS sequence"/>
</dbReference>
<evidence type="ECO:0000256" key="10">
    <source>
        <dbReference type="ARBA" id="ARBA00023125"/>
    </source>
</evidence>
<dbReference type="GO" id="GO:0008310">
    <property type="term" value="F:single-stranded DNA 3'-5' DNA exonuclease activity"/>
    <property type="evidence" value="ECO:0007669"/>
    <property type="project" value="UniProtKB-EC"/>
</dbReference>
<dbReference type="GO" id="GO:0003677">
    <property type="term" value="F:DNA binding"/>
    <property type="evidence" value="ECO:0007669"/>
    <property type="project" value="UniProtKB-KW"/>
</dbReference>
<feature type="binding site" evidence="15">
    <location>
        <position position="180"/>
    </location>
    <ligand>
        <name>Mg(2+)</name>
        <dbReference type="ChEBI" id="CHEBI:18420"/>
        <label>2</label>
    </ligand>
</feature>
<dbReference type="AlphaFoldDB" id="A0A081NMU8"/>
<evidence type="ECO:0000259" key="16">
    <source>
        <dbReference type="PROSITE" id="PS51784"/>
    </source>
</evidence>
<evidence type="ECO:0000313" key="19">
    <source>
        <dbReference type="Proteomes" id="UP000028073"/>
    </source>
</evidence>
<feature type="binding site" evidence="14">
    <location>
        <position position="159"/>
    </location>
    <ligand>
        <name>substrate</name>
    </ligand>
</feature>
<accession>A0A081NMU8</accession>
<dbReference type="CDD" id="cd06138">
    <property type="entry name" value="ExoI_N"/>
    <property type="match status" value="1"/>
</dbReference>
<evidence type="ECO:0000256" key="12">
    <source>
        <dbReference type="ARBA" id="ARBA00046792"/>
    </source>
</evidence>
<dbReference type="InterPro" id="IPR034747">
    <property type="entry name" value="EXOI_SH3"/>
</dbReference>
<evidence type="ECO:0000313" key="18">
    <source>
        <dbReference type="EMBL" id="KEQ19771.1"/>
    </source>
</evidence>
<feature type="binding site" evidence="15">
    <location>
        <position position="11"/>
    </location>
    <ligand>
        <name>Mg(2+)</name>
        <dbReference type="ChEBI" id="CHEBI:18420"/>
        <label>2</label>
    </ligand>
</feature>
<evidence type="ECO:0000256" key="2">
    <source>
        <dbReference type="ARBA" id="ARBA00012108"/>
    </source>
</evidence>
<evidence type="ECO:0000256" key="5">
    <source>
        <dbReference type="ARBA" id="ARBA00022723"/>
    </source>
</evidence>
<dbReference type="InterPro" id="IPR058561">
    <property type="entry name" value="Exonuc_1_C"/>
</dbReference>
<reference evidence="18 19" key="1">
    <citation type="submission" date="2014-06" db="EMBL/GenBank/DDBJ databases">
        <title>Whole Genome Sequences of Three Symbiotic Endozoicomonas Bacteria.</title>
        <authorList>
            <person name="Neave M.J."/>
            <person name="Apprill A."/>
            <person name="Voolstra C.R."/>
        </authorList>
    </citation>
    <scope>NUCLEOTIDE SEQUENCE [LARGE SCALE GENOMIC DNA]</scope>
    <source>
        <strain evidence="18 19">DSM 25634</strain>
    </source>
</reference>
<keyword evidence="9 15" id="KW-0460">Magnesium</keyword>
<dbReference type="PROSITE" id="PS51785">
    <property type="entry name" value="EXOI_C"/>
    <property type="match status" value="1"/>
</dbReference>
<keyword evidence="8 13" id="KW-0269">Exonuclease</keyword>
<evidence type="ECO:0000256" key="6">
    <source>
        <dbReference type="ARBA" id="ARBA00022763"/>
    </source>
</evidence>
<feature type="binding site" evidence="14">
    <location>
        <position position="11"/>
    </location>
    <ligand>
        <name>substrate</name>
    </ligand>
</feature>
<evidence type="ECO:0000256" key="14">
    <source>
        <dbReference type="PIRSR" id="PIRSR000977-1"/>
    </source>
</evidence>
<dbReference type="eggNOG" id="COG2925">
    <property type="taxonomic scope" value="Bacteria"/>
</dbReference>
<feature type="domain" description="ExoI SH3-like" evidence="16">
    <location>
        <begin position="196"/>
        <end position="347"/>
    </location>
</feature>
<dbReference type="InterPro" id="IPR038649">
    <property type="entry name" value="EXOI_SH3_sf"/>
</dbReference>
<evidence type="ECO:0000256" key="13">
    <source>
        <dbReference type="PIRNR" id="PIRNR000977"/>
    </source>
</evidence>
<dbReference type="Pfam" id="PF00929">
    <property type="entry name" value="RNase_T"/>
    <property type="match status" value="1"/>
</dbReference>
<proteinExistence type="predicted"/>
<feature type="domain" description="ExoI C-terminal" evidence="17">
    <location>
        <begin position="350"/>
        <end position="470"/>
    </location>
</feature>
<dbReference type="GO" id="GO:0046872">
    <property type="term" value="F:metal ion binding"/>
    <property type="evidence" value="ECO:0007669"/>
    <property type="project" value="UniProtKB-KW"/>
</dbReference>
<dbReference type="NCBIfam" id="NF008746">
    <property type="entry name" value="PRK11779.1"/>
    <property type="match status" value="1"/>
</dbReference>
<evidence type="ECO:0000256" key="8">
    <source>
        <dbReference type="ARBA" id="ARBA00022839"/>
    </source>
</evidence>
<dbReference type="PIRSF" id="PIRSF000977">
    <property type="entry name" value="Exodeoxyribonuclease_I"/>
    <property type="match status" value="1"/>
</dbReference>
<dbReference type="Gene3D" id="3.30.1520.20">
    <property type="entry name" value="Exonuclease ExoI, domain 2"/>
    <property type="match status" value="1"/>
</dbReference>
<dbReference type="PROSITE" id="PS51784">
    <property type="entry name" value="EXOI_SH3"/>
    <property type="match status" value="1"/>
</dbReference>
<evidence type="ECO:0000256" key="15">
    <source>
        <dbReference type="PIRSR" id="PIRSR000977-2"/>
    </source>
</evidence>
<gene>
    <name evidence="18" type="ORF">GZ78_07860</name>
</gene>
<evidence type="ECO:0000256" key="1">
    <source>
        <dbReference type="ARBA" id="ARBA00000563"/>
    </source>
</evidence>
<dbReference type="EC" id="3.1.11.1" evidence="2 13"/>
<dbReference type="GO" id="GO:0006281">
    <property type="term" value="P:DNA repair"/>
    <property type="evidence" value="ECO:0007669"/>
    <property type="project" value="UniProtKB-KW"/>
</dbReference>